<organism evidence="9 10">
    <name type="scientific">Eilatimonas milleporae</name>
    <dbReference type="NCBI Taxonomy" id="911205"/>
    <lineage>
        <taxon>Bacteria</taxon>
        <taxon>Pseudomonadati</taxon>
        <taxon>Pseudomonadota</taxon>
        <taxon>Alphaproteobacteria</taxon>
        <taxon>Kordiimonadales</taxon>
        <taxon>Kordiimonadaceae</taxon>
        <taxon>Eilatimonas</taxon>
    </lineage>
</organism>
<keyword evidence="10" id="KW-1185">Reference proteome</keyword>
<evidence type="ECO:0000256" key="4">
    <source>
        <dbReference type="ARBA" id="ARBA00022692"/>
    </source>
</evidence>
<feature type="transmembrane region" description="Helical" evidence="8">
    <location>
        <begin position="279"/>
        <end position="301"/>
    </location>
</feature>
<sequence>MERWHVIGLIITLYLGITLAIGLLSGRRSSMSVQGYVAGDRDFGLLVMYFVLGASVFSAFAFLGGPGWAYSRGAAAFYILCYGVLGIVPYFYIGPKAAALGRSRGYVTQAQLICGRFPSRALSVLIAALTLLAFIPYVTLQMRGAGIVIEAVTDGNIPLWLGAAVSYGIVTLYVLFSGVTAVGWTNTFQGIFMLTIAWTLGLYLPISLYGGVGEMFTQIHAERPELLSLPGLTATGEPWSWGGYSSAIIVSAVGLMMWPHLFMKAFTARTDNTLRQTVVLFPTFQLFLIPVFLIGFAGVLYPERPPSADFILPFMILNTDLPAIVVGLFCAGALSASMSTGDSLMHAAASVTVEDGIKPFSSLSDPQQRRLIQIFVLVVGAVAYGFAVSEGASLVVLLLTSYGIICQLAPPIVAALYWPRATTAGVISGFASGSITAAFFFMTGYFGANLRPFDLHEGLLGLIVHICVLVGVSLLTKPQQRQHIAAFVEVGGKTPS</sequence>
<dbReference type="RefSeq" id="WP_121938791.1">
    <property type="nucleotide sequence ID" value="NZ_REFR01000011.1"/>
</dbReference>
<protein>
    <submittedName>
        <fullName evidence="9">SSS family solute:Na+ symporter</fullName>
    </submittedName>
</protein>
<dbReference type="Pfam" id="PF00474">
    <property type="entry name" value="SSF"/>
    <property type="match status" value="1"/>
</dbReference>
<keyword evidence="6 8" id="KW-0472">Membrane</keyword>
<evidence type="ECO:0000256" key="3">
    <source>
        <dbReference type="ARBA" id="ARBA00022448"/>
    </source>
</evidence>
<evidence type="ECO:0000256" key="1">
    <source>
        <dbReference type="ARBA" id="ARBA00004141"/>
    </source>
</evidence>
<feature type="transmembrane region" description="Helical" evidence="8">
    <location>
        <begin position="191"/>
        <end position="212"/>
    </location>
</feature>
<evidence type="ECO:0000256" key="6">
    <source>
        <dbReference type="ARBA" id="ARBA00023136"/>
    </source>
</evidence>
<dbReference type="OrthoDB" id="9814523at2"/>
<reference evidence="9 10" key="1">
    <citation type="submission" date="2018-10" db="EMBL/GenBank/DDBJ databases">
        <title>Genomic Encyclopedia of Archaeal and Bacterial Type Strains, Phase II (KMG-II): from individual species to whole genera.</title>
        <authorList>
            <person name="Goeker M."/>
        </authorList>
    </citation>
    <scope>NUCLEOTIDE SEQUENCE [LARGE SCALE GENOMIC DNA]</scope>
    <source>
        <strain evidence="9 10">DSM 25217</strain>
    </source>
</reference>
<dbReference type="AlphaFoldDB" id="A0A3M0CWD5"/>
<feature type="transmembrane region" description="Helical" evidence="8">
    <location>
        <begin position="239"/>
        <end position="258"/>
    </location>
</feature>
<keyword evidence="5 8" id="KW-1133">Transmembrane helix</keyword>
<dbReference type="Gene3D" id="1.20.1730.10">
    <property type="entry name" value="Sodium/glucose cotransporter"/>
    <property type="match status" value="1"/>
</dbReference>
<feature type="transmembrane region" description="Helical" evidence="8">
    <location>
        <begin position="458"/>
        <end position="476"/>
    </location>
</feature>
<evidence type="ECO:0000256" key="7">
    <source>
        <dbReference type="RuleBase" id="RU362091"/>
    </source>
</evidence>
<dbReference type="CDD" id="cd10322">
    <property type="entry name" value="SLC5sbd"/>
    <property type="match status" value="1"/>
</dbReference>
<dbReference type="GO" id="GO:0005886">
    <property type="term" value="C:plasma membrane"/>
    <property type="evidence" value="ECO:0007669"/>
    <property type="project" value="TreeGrafter"/>
</dbReference>
<dbReference type="GO" id="GO:0022857">
    <property type="term" value="F:transmembrane transporter activity"/>
    <property type="evidence" value="ECO:0007669"/>
    <property type="project" value="InterPro"/>
</dbReference>
<proteinExistence type="inferred from homology"/>
<comment type="subcellular location">
    <subcellularLocation>
        <location evidence="1">Membrane</location>
        <topology evidence="1">Multi-pass membrane protein</topology>
    </subcellularLocation>
</comment>
<dbReference type="PANTHER" id="PTHR48086:SF8">
    <property type="entry name" value="MONOCARBOXYLIC ACID PERMEASE"/>
    <property type="match status" value="1"/>
</dbReference>
<dbReference type="InterPro" id="IPR038377">
    <property type="entry name" value="Na/Glc_symporter_sf"/>
</dbReference>
<feature type="transmembrane region" description="Helical" evidence="8">
    <location>
        <begin position="394"/>
        <end position="418"/>
    </location>
</feature>
<dbReference type="InterPro" id="IPR050277">
    <property type="entry name" value="Sodium:Solute_Symporter"/>
</dbReference>
<feature type="transmembrane region" description="Helical" evidence="8">
    <location>
        <begin position="425"/>
        <end position="446"/>
    </location>
</feature>
<feature type="transmembrane region" description="Helical" evidence="8">
    <location>
        <begin position="159"/>
        <end position="184"/>
    </location>
</feature>
<dbReference type="PROSITE" id="PS50283">
    <property type="entry name" value="NA_SOLUT_SYMP_3"/>
    <property type="match status" value="1"/>
</dbReference>
<evidence type="ECO:0000256" key="8">
    <source>
        <dbReference type="SAM" id="Phobius"/>
    </source>
</evidence>
<comment type="caution">
    <text evidence="9">The sequence shown here is derived from an EMBL/GenBank/DDBJ whole genome shotgun (WGS) entry which is preliminary data.</text>
</comment>
<feature type="transmembrane region" description="Helical" evidence="8">
    <location>
        <begin position="321"/>
        <end position="338"/>
    </location>
</feature>
<dbReference type="EMBL" id="REFR01000011">
    <property type="protein sequence ID" value="RMB08043.1"/>
    <property type="molecule type" value="Genomic_DNA"/>
</dbReference>
<dbReference type="PANTHER" id="PTHR48086">
    <property type="entry name" value="SODIUM/PROLINE SYMPORTER-RELATED"/>
    <property type="match status" value="1"/>
</dbReference>
<gene>
    <name evidence="9" type="ORF">BXY39_2139</name>
</gene>
<evidence type="ECO:0000313" key="10">
    <source>
        <dbReference type="Proteomes" id="UP000271227"/>
    </source>
</evidence>
<evidence type="ECO:0000256" key="5">
    <source>
        <dbReference type="ARBA" id="ARBA00022989"/>
    </source>
</evidence>
<dbReference type="Proteomes" id="UP000271227">
    <property type="component" value="Unassembled WGS sequence"/>
</dbReference>
<accession>A0A3M0CWD5</accession>
<evidence type="ECO:0000313" key="9">
    <source>
        <dbReference type="EMBL" id="RMB08043.1"/>
    </source>
</evidence>
<comment type="similarity">
    <text evidence="2 7">Belongs to the sodium:solute symporter (SSF) (TC 2.A.21) family.</text>
</comment>
<feature type="transmembrane region" description="Helical" evidence="8">
    <location>
        <begin position="6"/>
        <end position="24"/>
    </location>
</feature>
<feature type="transmembrane region" description="Helical" evidence="8">
    <location>
        <begin position="121"/>
        <end position="139"/>
    </location>
</feature>
<feature type="transmembrane region" description="Helical" evidence="8">
    <location>
        <begin position="75"/>
        <end position="93"/>
    </location>
</feature>
<dbReference type="InterPro" id="IPR001734">
    <property type="entry name" value="Na/solute_symporter"/>
</dbReference>
<dbReference type="InParanoid" id="A0A3M0CWD5"/>
<name>A0A3M0CWD5_9PROT</name>
<keyword evidence="4 8" id="KW-0812">Transmembrane</keyword>
<evidence type="ECO:0000256" key="2">
    <source>
        <dbReference type="ARBA" id="ARBA00006434"/>
    </source>
</evidence>
<feature type="transmembrane region" description="Helical" evidence="8">
    <location>
        <begin position="371"/>
        <end position="388"/>
    </location>
</feature>
<keyword evidence="3" id="KW-0813">Transport</keyword>
<feature type="transmembrane region" description="Helical" evidence="8">
    <location>
        <begin position="45"/>
        <end position="63"/>
    </location>
</feature>